<keyword evidence="5 19" id="KW-0808">Transferase</keyword>
<dbReference type="Gene3D" id="2.90.10.30">
    <property type="match status" value="1"/>
</dbReference>
<dbReference type="Proteomes" id="UP000822688">
    <property type="component" value="Chromosome 9"/>
</dbReference>
<dbReference type="SMART" id="SM00108">
    <property type="entry name" value="B_lectin"/>
    <property type="match status" value="1"/>
</dbReference>
<dbReference type="PANTHER" id="PTHR47976:SF115">
    <property type="entry name" value="RECEPTOR-LIKE SERINE_THREONINE-PROTEIN KINASE"/>
    <property type="match status" value="1"/>
</dbReference>
<evidence type="ECO:0000256" key="3">
    <source>
        <dbReference type="ARBA" id="ARBA00022536"/>
    </source>
</evidence>
<dbReference type="InterPro" id="IPR036426">
    <property type="entry name" value="Bulb-type_lectin_dom_sf"/>
</dbReference>
<dbReference type="AlphaFoldDB" id="A0A8T0GUG6"/>
<dbReference type="GO" id="GO:0016020">
    <property type="term" value="C:membrane"/>
    <property type="evidence" value="ECO:0007669"/>
    <property type="project" value="UniProtKB-SubCell"/>
</dbReference>
<evidence type="ECO:0000256" key="13">
    <source>
        <dbReference type="ARBA" id="ARBA00023136"/>
    </source>
</evidence>
<keyword evidence="3" id="KW-0245">EGF-like domain</keyword>
<keyword evidence="6 21" id="KW-0812">Transmembrane</keyword>
<feature type="domain" description="Protein kinase" evidence="22">
    <location>
        <begin position="534"/>
        <end position="815"/>
    </location>
</feature>
<evidence type="ECO:0000256" key="2">
    <source>
        <dbReference type="ARBA" id="ARBA00022527"/>
    </source>
</evidence>
<organism evidence="24 25">
    <name type="scientific">Ceratodon purpureus</name>
    <name type="common">Fire moss</name>
    <name type="synonym">Dicranum purpureum</name>
    <dbReference type="NCBI Taxonomy" id="3225"/>
    <lineage>
        <taxon>Eukaryota</taxon>
        <taxon>Viridiplantae</taxon>
        <taxon>Streptophyta</taxon>
        <taxon>Embryophyta</taxon>
        <taxon>Bryophyta</taxon>
        <taxon>Bryophytina</taxon>
        <taxon>Bryopsida</taxon>
        <taxon>Dicranidae</taxon>
        <taxon>Pseudoditrichales</taxon>
        <taxon>Ditrichaceae</taxon>
        <taxon>Ceratodon</taxon>
    </lineage>
</organism>
<evidence type="ECO:0000259" key="23">
    <source>
        <dbReference type="PROSITE" id="PS50927"/>
    </source>
</evidence>
<keyword evidence="7" id="KW-0732">Signal</keyword>
<evidence type="ECO:0000256" key="12">
    <source>
        <dbReference type="ARBA" id="ARBA00022989"/>
    </source>
</evidence>
<dbReference type="InterPro" id="IPR051343">
    <property type="entry name" value="G-type_lectin_kinases/EP1-like"/>
</dbReference>
<evidence type="ECO:0000256" key="18">
    <source>
        <dbReference type="ARBA" id="ARBA00048679"/>
    </source>
</evidence>
<feature type="transmembrane region" description="Helical" evidence="21">
    <location>
        <begin position="12"/>
        <end position="36"/>
    </location>
</feature>
<evidence type="ECO:0000256" key="16">
    <source>
        <dbReference type="ARBA" id="ARBA00023180"/>
    </source>
</evidence>
<feature type="transmembrane region" description="Helical" evidence="21">
    <location>
        <begin position="473"/>
        <end position="498"/>
    </location>
</feature>
<evidence type="ECO:0000256" key="20">
    <source>
        <dbReference type="PROSITE-ProRule" id="PRU10141"/>
    </source>
</evidence>
<evidence type="ECO:0000256" key="9">
    <source>
        <dbReference type="ARBA" id="ARBA00022741"/>
    </source>
</evidence>
<gene>
    <name evidence="24" type="ORF">KC19_9G054900</name>
</gene>
<evidence type="ECO:0000256" key="6">
    <source>
        <dbReference type="ARBA" id="ARBA00022692"/>
    </source>
</evidence>
<sequence>MGFYFDVNCLRVLRIMWVLVVICWLPMLLQAATIVLPPNWTMLNSDVQVDQMAIFSPDNGYRFGFLKSNEGLATLAIAISTCNPIAQPECKLYSTDLQVVWSANRNSLVGSNATLSLSDGNLVLRDNDTRQVWSTNLPPGKSITSIDMQRDGNLVFRDAVGKILWESFNYPTDTLVPGQKLGYKMALVAGSSPSSGSEGSYKMVMESKALVLYTTLGSPSVPQPYWIFPQLTLDEIIYSDENSTIAHIEGNNVSNIHICNDKICSKHYFGGFNGNTINFLRLDYDGVLRWYYNYETFDINGFVRIQWTQLTMTNDLTNPCLYPAYCGPYGICSSGGYCTCPSGAAPGLPSIFQPRNASNQWQGCNPRWNVTSCENEILLNDMESTVDILEVQNVTYFSNKYLPPTTVNGSSADCRNMCLQICSCAAAFWNSGKCVLIQELQSLYTISDSNDEYVAFIKYARKTDGTSEWNMKLGLSISSGVLGLLLMLVCMCIVVVVIRARSLRCAELDDAAFLKSLRGVPPRFTVKEMNLATDHFTMILGKGGFGTVFKGILPDGTKVAVKRLGGSRQGHREFWAEVATIGGINHLRLVRLCGFCCEGTHRMLVYECMDNGSLDRWLFRDSFLLAWPIRYQVAVDVAQGLSYLHRDCSHSIIHLDVKPQNILLDNQFRAKVADFGMSKIFHEEMTEVVTRMRGTPGYLAPEWLLQTGITVKCDVYSYGMVLLEMVSGRKNMDVNASLEKWYFPAWAVQKMEENSWIDIVDFRLAKSLTIEDWAQAKKMVKIALWCIQDSPQLRPTMTMVVQMLEGVVKVHDPPLQFDFLSLCSRGPPIHSLSKGSIEELPSPEVVDFESRS</sequence>
<proteinExistence type="inferred from homology"/>
<dbReference type="EC" id="2.7.11.1" evidence="19"/>
<dbReference type="GO" id="GO:0030246">
    <property type="term" value="F:carbohydrate binding"/>
    <property type="evidence" value="ECO:0007669"/>
    <property type="project" value="UniProtKB-KW"/>
</dbReference>
<dbReference type="FunFam" id="1.10.510.10:FF:000248">
    <property type="entry name" value="S-receptor-like kinase 5"/>
    <property type="match status" value="1"/>
</dbReference>
<evidence type="ECO:0000256" key="17">
    <source>
        <dbReference type="ARBA" id="ARBA00047899"/>
    </source>
</evidence>
<dbReference type="PROSITE" id="PS00108">
    <property type="entry name" value="PROTEIN_KINASE_ST"/>
    <property type="match status" value="1"/>
</dbReference>
<keyword evidence="8" id="KW-0430">Lectin</keyword>
<comment type="similarity">
    <text evidence="19">Belongs to the protein kinase superfamily. Ser/Thr protein kinase family.</text>
</comment>
<evidence type="ECO:0000256" key="8">
    <source>
        <dbReference type="ARBA" id="ARBA00022734"/>
    </source>
</evidence>
<dbReference type="Gene3D" id="1.10.510.10">
    <property type="entry name" value="Transferase(Phosphotransferase) domain 1"/>
    <property type="match status" value="1"/>
</dbReference>
<keyword evidence="15" id="KW-0675">Receptor</keyword>
<dbReference type="PIRSF" id="PIRSF000641">
    <property type="entry name" value="SRK"/>
    <property type="match status" value="1"/>
</dbReference>
<dbReference type="Pfam" id="PF01453">
    <property type="entry name" value="B_lectin"/>
    <property type="match status" value="1"/>
</dbReference>
<evidence type="ECO:0000256" key="14">
    <source>
        <dbReference type="ARBA" id="ARBA00023157"/>
    </source>
</evidence>
<keyword evidence="10 19" id="KW-0418">Kinase</keyword>
<dbReference type="EMBL" id="CM026430">
    <property type="protein sequence ID" value="KAG0561318.1"/>
    <property type="molecule type" value="Genomic_DNA"/>
</dbReference>
<protein>
    <recommendedName>
        <fullName evidence="19">Receptor-like serine/threonine-protein kinase</fullName>
        <ecNumber evidence="19">2.7.11.1</ecNumber>
    </recommendedName>
</protein>
<dbReference type="InterPro" id="IPR008271">
    <property type="entry name" value="Ser/Thr_kinase_AS"/>
</dbReference>
<evidence type="ECO:0000259" key="22">
    <source>
        <dbReference type="PROSITE" id="PS50011"/>
    </source>
</evidence>
<keyword evidence="13 21" id="KW-0472">Membrane</keyword>
<dbReference type="PROSITE" id="PS50011">
    <property type="entry name" value="PROTEIN_KINASE_DOM"/>
    <property type="match status" value="1"/>
</dbReference>
<evidence type="ECO:0000256" key="21">
    <source>
        <dbReference type="SAM" id="Phobius"/>
    </source>
</evidence>
<dbReference type="PANTHER" id="PTHR47976">
    <property type="entry name" value="G-TYPE LECTIN S-RECEPTOR-LIKE SERINE/THREONINE-PROTEIN KINASE SD2-5"/>
    <property type="match status" value="1"/>
</dbReference>
<dbReference type="PROSITE" id="PS50927">
    <property type="entry name" value="BULB_LECTIN"/>
    <property type="match status" value="1"/>
</dbReference>
<dbReference type="SUPFAM" id="SSF56112">
    <property type="entry name" value="Protein kinase-like (PK-like)"/>
    <property type="match status" value="1"/>
</dbReference>
<accession>A0A8T0GUG6</accession>
<dbReference type="PROSITE" id="PS00107">
    <property type="entry name" value="PROTEIN_KINASE_ATP"/>
    <property type="match status" value="1"/>
</dbReference>
<dbReference type="FunFam" id="3.30.200.20:FF:000178">
    <property type="entry name" value="serine/threonine-protein kinase PBS1-like"/>
    <property type="match status" value="1"/>
</dbReference>
<evidence type="ECO:0000256" key="19">
    <source>
        <dbReference type="PIRNR" id="PIRNR000641"/>
    </source>
</evidence>
<evidence type="ECO:0000256" key="15">
    <source>
        <dbReference type="ARBA" id="ARBA00023170"/>
    </source>
</evidence>
<name>A0A8T0GUG6_CERPU</name>
<dbReference type="InterPro" id="IPR001480">
    <property type="entry name" value="Bulb-type_lectin_dom"/>
</dbReference>
<keyword evidence="2 19" id="KW-0723">Serine/threonine-protein kinase</keyword>
<dbReference type="InterPro" id="IPR011009">
    <property type="entry name" value="Kinase-like_dom_sf"/>
</dbReference>
<keyword evidence="14" id="KW-1015">Disulfide bond</keyword>
<evidence type="ECO:0000256" key="7">
    <source>
        <dbReference type="ARBA" id="ARBA00022729"/>
    </source>
</evidence>
<keyword evidence="12 21" id="KW-1133">Transmembrane helix</keyword>
<dbReference type="SUPFAM" id="SSF51110">
    <property type="entry name" value="alpha-D-mannose-specific plant lectins"/>
    <property type="match status" value="1"/>
</dbReference>
<dbReference type="GO" id="GO:0004674">
    <property type="term" value="F:protein serine/threonine kinase activity"/>
    <property type="evidence" value="ECO:0007669"/>
    <property type="project" value="UniProtKB-KW"/>
</dbReference>
<evidence type="ECO:0000256" key="10">
    <source>
        <dbReference type="ARBA" id="ARBA00022777"/>
    </source>
</evidence>
<dbReference type="InterPro" id="IPR024171">
    <property type="entry name" value="SRK-like_kinase"/>
</dbReference>
<feature type="binding site" evidence="20">
    <location>
        <position position="562"/>
    </location>
    <ligand>
        <name>ATP</name>
        <dbReference type="ChEBI" id="CHEBI:30616"/>
    </ligand>
</feature>
<evidence type="ECO:0000256" key="5">
    <source>
        <dbReference type="ARBA" id="ARBA00022679"/>
    </source>
</evidence>
<comment type="catalytic activity">
    <reaction evidence="18 19">
        <text>L-seryl-[protein] + ATP = O-phospho-L-seryl-[protein] + ADP + H(+)</text>
        <dbReference type="Rhea" id="RHEA:17989"/>
        <dbReference type="Rhea" id="RHEA-COMP:9863"/>
        <dbReference type="Rhea" id="RHEA-COMP:11604"/>
        <dbReference type="ChEBI" id="CHEBI:15378"/>
        <dbReference type="ChEBI" id="CHEBI:29999"/>
        <dbReference type="ChEBI" id="CHEBI:30616"/>
        <dbReference type="ChEBI" id="CHEBI:83421"/>
        <dbReference type="ChEBI" id="CHEBI:456216"/>
        <dbReference type="EC" id="2.7.11.1"/>
    </reaction>
</comment>
<keyword evidence="9 19" id="KW-0547">Nucleotide-binding</keyword>
<dbReference type="GO" id="GO:0005524">
    <property type="term" value="F:ATP binding"/>
    <property type="evidence" value="ECO:0007669"/>
    <property type="project" value="UniProtKB-UniRule"/>
</dbReference>
<dbReference type="SMART" id="SM00220">
    <property type="entry name" value="S_TKc"/>
    <property type="match status" value="1"/>
</dbReference>
<dbReference type="InterPro" id="IPR017441">
    <property type="entry name" value="Protein_kinase_ATP_BS"/>
</dbReference>
<evidence type="ECO:0000313" key="25">
    <source>
        <dbReference type="Proteomes" id="UP000822688"/>
    </source>
</evidence>
<comment type="caution">
    <text evidence="24">The sequence shown here is derived from an EMBL/GenBank/DDBJ whole genome shotgun (WGS) entry which is preliminary data.</text>
</comment>
<dbReference type="InterPro" id="IPR000719">
    <property type="entry name" value="Prot_kinase_dom"/>
</dbReference>
<evidence type="ECO:0000256" key="1">
    <source>
        <dbReference type="ARBA" id="ARBA00004479"/>
    </source>
</evidence>
<dbReference type="CDD" id="cd00028">
    <property type="entry name" value="B_lectin"/>
    <property type="match status" value="1"/>
</dbReference>
<keyword evidence="16" id="KW-0325">Glycoprotein</keyword>
<dbReference type="Pfam" id="PF00069">
    <property type="entry name" value="Pkinase"/>
    <property type="match status" value="1"/>
</dbReference>
<evidence type="ECO:0000256" key="4">
    <source>
        <dbReference type="ARBA" id="ARBA00022553"/>
    </source>
</evidence>
<keyword evidence="25" id="KW-1185">Reference proteome</keyword>
<dbReference type="Gene3D" id="3.30.200.20">
    <property type="entry name" value="Phosphorylase Kinase, domain 1"/>
    <property type="match status" value="1"/>
</dbReference>
<evidence type="ECO:0000313" key="24">
    <source>
        <dbReference type="EMBL" id="KAG0561318.1"/>
    </source>
</evidence>
<keyword evidence="4" id="KW-0597">Phosphoprotein</keyword>
<reference evidence="24" key="1">
    <citation type="submission" date="2020-06" db="EMBL/GenBank/DDBJ databases">
        <title>WGS assembly of Ceratodon purpureus strain R40.</title>
        <authorList>
            <person name="Carey S.B."/>
            <person name="Jenkins J."/>
            <person name="Shu S."/>
            <person name="Lovell J.T."/>
            <person name="Sreedasyam A."/>
            <person name="Maumus F."/>
            <person name="Tiley G.P."/>
            <person name="Fernandez-Pozo N."/>
            <person name="Barry K."/>
            <person name="Chen C."/>
            <person name="Wang M."/>
            <person name="Lipzen A."/>
            <person name="Daum C."/>
            <person name="Saski C.A."/>
            <person name="Payton A.C."/>
            <person name="Mcbreen J.C."/>
            <person name="Conrad R.E."/>
            <person name="Kollar L.M."/>
            <person name="Olsson S."/>
            <person name="Huttunen S."/>
            <person name="Landis J.B."/>
            <person name="Wickett N.J."/>
            <person name="Johnson M.G."/>
            <person name="Rensing S.A."/>
            <person name="Grimwood J."/>
            <person name="Schmutz J."/>
            <person name="Mcdaniel S.F."/>
        </authorList>
    </citation>
    <scope>NUCLEOTIDE SEQUENCE</scope>
    <source>
        <strain evidence="24">R40</strain>
    </source>
</reference>
<feature type="domain" description="Bulb-type lectin" evidence="23">
    <location>
        <begin position="51"/>
        <end position="169"/>
    </location>
</feature>
<comment type="subcellular location">
    <subcellularLocation>
        <location evidence="1">Membrane</location>
        <topology evidence="1">Single-pass type I membrane protein</topology>
    </subcellularLocation>
</comment>
<keyword evidence="11 19" id="KW-0067">ATP-binding</keyword>
<evidence type="ECO:0000256" key="11">
    <source>
        <dbReference type="ARBA" id="ARBA00022840"/>
    </source>
</evidence>
<comment type="catalytic activity">
    <reaction evidence="17 19">
        <text>L-threonyl-[protein] + ATP = O-phospho-L-threonyl-[protein] + ADP + H(+)</text>
        <dbReference type="Rhea" id="RHEA:46608"/>
        <dbReference type="Rhea" id="RHEA-COMP:11060"/>
        <dbReference type="Rhea" id="RHEA-COMP:11605"/>
        <dbReference type="ChEBI" id="CHEBI:15378"/>
        <dbReference type="ChEBI" id="CHEBI:30013"/>
        <dbReference type="ChEBI" id="CHEBI:30616"/>
        <dbReference type="ChEBI" id="CHEBI:61977"/>
        <dbReference type="ChEBI" id="CHEBI:456216"/>
        <dbReference type="EC" id="2.7.11.1"/>
    </reaction>
</comment>